<evidence type="ECO:0000313" key="2">
    <source>
        <dbReference type="EMBL" id="MFG3817039.1"/>
    </source>
</evidence>
<evidence type="ECO:0000313" key="3">
    <source>
        <dbReference type="Proteomes" id="UP001604335"/>
    </source>
</evidence>
<dbReference type="Pfam" id="PF12697">
    <property type="entry name" value="Abhydrolase_6"/>
    <property type="match status" value="1"/>
</dbReference>
<protein>
    <submittedName>
        <fullName evidence="2">Alpha/beta fold hydrolase</fullName>
    </submittedName>
</protein>
<accession>A0ABW7C782</accession>
<dbReference type="PANTHER" id="PTHR46438:SF7">
    <property type="entry name" value="ALPHA_BETA-HYDROLASES SUPERFAMILY PROTEIN"/>
    <property type="match status" value="1"/>
</dbReference>
<dbReference type="InterPro" id="IPR000073">
    <property type="entry name" value="AB_hydrolase_1"/>
</dbReference>
<evidence type="ECO:0000259" key="1">
    <source>
        <dbReference type="Pfam" id="PF12697"/>
    </source>
</evidence>
<comment type="caution">
    <text evidence="2">The sequence shown here is derived from an EMBL/GenBank/DDBJ whole genome shotgun (WGS) entry which is preliminary data.</text>
</comment>
<organism evidence="2 3">
    <name type="scientific">Limnothrix redekei LRLZ20PSL1</name>
    <dbReference type="NCBI Taxonomy" id="3112953"/>
    <lineage>
        <taxon>Bacteria</taxon>
        <taxon>Bacillati</taxon>
        <taxon>Cyanobacteriota</taxon>
        <taxon>Cyanophyceae</taxon>
        <taxon>Pseudanabaenales</taxon>
        <taxon>Pseudanabaenaceae</taxon>
        <taxon>Limnothrix</taxon>
    </lineage>
</organism>
<proteinExistence type="predicted"/>
<feature type="domain" description="AB hydrolase-1" evidence="1">
    <location>
        <begin position="37"/>
        <end position="289"/>
    </location>
</feature>
<dbReference type="EMBL" id="JAZAQF010000028">
    <property type="protein sequence ID" value="MFG3817039.1"/>
    <property type="molecule type" value="Genomic_DNA"/>
</dbReference>
<dbReference type="InterPro" id="IPR000639">
    <property type="entry name" value="Epox_hydrolase-like"/>
</dbReference>
<name>A0ABW7C782_9CYAN</name>
<dbReference type="PRINTS" id="PR00412">
    <property type="entry name" value="EPOXHYDRLASE"/>
</dbReference>
<dbReference type="Gene3D" id="3.40.50.1820">
    <property type="entry name" value="alpha/beta hydrolase"/>
    <property type="match status" value="1"/>
</dbReference>
<dbReference type="PANTHER" id="PTHR46438">
    <property type="entry name" value="ALPHA/BETA-HYDROLASES SUPERFAMILY PROTEIN"/>
    <property type="match status" value="1"/>
</dbReference>
<dbReference type="SUPFAM" id="SSF53474">
    <property type="entry name" value="alpha/beta-Hydrolases"/>
    <property type="match status" value="1"/>
</dbReference>
<keyword evidence="2" id="KW-0378">Hydrolase</keyword>
<reference evidence="3" key="1">
    <citation type="journal article" date="2024" name="Algal Res.">
        <title>Biochemical, toxicological and genomic investigation of a high-biomass producing Limnothrix strain isolated from Italian shallow drinking water reservoir.</title>
        <authorList>
            <person name="Simonazzi M."/>
            <person name="Shishido T.K."/>
            <person name="Delbaje E."/>
            <person name="Wahlsten M."/>
            <person name="Fewer D.P."/>
            <person name="Sivonen K."/>
            <person name="Pezzolesi L."/>
            <person name="Pistocchi R."/>
        </authorList>
    </citation>
    <scope>NUCLEOTIDE SEQUENCE [LARGE SCALE GENOMIC DNA]</scope>
    <source>
        <strain evidence="3">LRLZ20PSL1</strain>
    </source>
</reference>
<dbReference type="InterPro" id="IPR029058">
    <property type="entry name" value="AB_hydrolase_fold"/>
</dbReference>
<dbReference type="PRINTS" id="PR00111">
    <property type="entry name" value="ABHYDROLASE"/>
</dbReference>
<sequence length="299" mass="32770">MTALVSPTESLAQEAFQTWLWRGYRVQWLAQGSGQPIVLLHGFGASIGHWRKNIPVLAAAGYRVYAIDLLGFGGSQKPPIDYSMELWQDLVLDFWAEFIQEPALWVGNSIGALLALMLSAAAPEHTRGTVLLNCAGGLNHRPEELNPVLRLVMGTFAQVVNTPGIGRFMFNQIRQKHRIRGTLKQVYGNPEAVTPELVDLLHEPSGDEGAYETFASILAAPPGPKPETLLPQIAGPLLVLWGETDPWTPIQGAKIYQDLAKTAGDRVTFVSIPKTGHCPHDERPEVVNSAIVNWLSQMA</sequence>
<dbReference type="Proteomes" id="UP001604335">
    <property type="component" value="Unassembled WGS sequence"/>
</dbReference>
<gene>
    <name evidence="2" type="ORF">VPK24_05275</name>
</gene>
<keyword evidence="3" id="KW-1185">Reference proteome</keyword>
<dbReference type="GO" id="GO:0016787">
    <property type="term" value="F:hydrolase activity"/>
    <property type="evidence" value="ECO:0007669"/>
    <property type="project" value="UniProtKB-KW"/>
</dbReference>
<dbReference type="RefSeq" id="WP_393011069.1">
    <property type="nucleotide sequence ID" value="NZ_JAZAQF010000028.1"/>
</dbReference>